<dbReference type="Pfam" id="PF09369">
    <property type="entry name" value="MZB"/>
    <property type="match status" value="1"/>
</dbReference>
<evidence type="ECO:0000259" key="4">
    <source>
        <dbReference type="PROSITE" id="PS51192"/>
    </source>
</evidence>
<feature type="compositionally biased region" description="Polar residues" evidence="3">
    <location>
        <begin position="836"/>
        <end position="845"/>
    </location>
</feature>
<dbReference type="GO" id="GO:0005524">
    <property type="term" value="F:ATP binding"/>
    <property type="evidence" value="ECO:0007669"/>
    <property type="project" value="UniProtKB-KW"/>
</dbReference>
<dbReference type="Pfam" id="PF00270">
    <property type="entry name" value="DEAD"/>
    <property type="match status" value="1"/>
</dbReference>
<feature type="region of interest" description="Disordered" evidence="3">
    <location>
        <begin position="614"/>
        <end position="696"/>
    </location>
</feature>
<feature type="compositionally biased region" description="Basic and acidic residues" evidence="3">
    <location>
        <begin position="638"/>
        <end position="661"/>
    </location>
</feature>
<dbReference type="SUPFAM" id="SSF52540">
    <property type="entry name" value="P-loop containing nucleoside triphosphate hydrolases"/>
    <property type="match status" value="1"/>
</dbReference>
<dbReference type="CDD" id="cd17923">
    <property type="entry name" value="DEXHc_Hrq1-like"/>
    <property type="match status" value="1"/>
</dbReference>
<dbReference type="EMBL" id="BLAF01000052">
    <property type="protein sequence ID" value="GES24425.1"/>
    <property type="molecule type" value="Genomic_DNA"/>
</dbReference>
<proteinExistence type="predicted"/>
<dbReference type="PROSITE" id="PS51192">
    <property type="entry name" value="HELICASE_ATP_BIND_1"/>
    <property type="match status" value="1"/>
</dbReference>
<evidence type="ECO:0000256" key="1">
    <source>
        <dbReference type="ARBA" id="ARBA00022741"/>
    </source>
</evidence>
<gene>
    <name evidence="6" type="ORF">Aple_073240</name>
</gene>
<dbReference type="Pfam" id="PF22982">
    <property type="entry name" value="WHD_HRQ1"/>
    <property type="match status" value="1"/>
</dbReference>
<sequence>MRERLEVQGVSGLWPHQFAAAEHVHRGQNVIISTGTASGKSLAYLVPAVTGILSGATVLYLTPTKALAADQLRALQELSFDQVRPATFDGDTPMEERAWVRRHANYVLTNPDMLHRSMLPRHAAWTSFWRRLQLVIVDECHTYRGVFGSHVAQILRRLRRVAAKYGSRPVFFLASATASEPGTTGMRLTGLEMAEVTRDASPRGASTIALWEPPLTDLRGEGGAPVRRTATAEAADLLTDLVLDGVRTLAFVRSRRAAEIVALSARGHLHDTELALGVHAQPSRAAVATPVLPELRLADKVAAYRAGYLAEDRRLLEKALRSGELLGVATTNALELGVDVSGLDAVLIAGWPGTRASLWQQAGRAGRDGQDALAVLIARDDPLDTYLVHHPEALFGHPVEATVLDPDNPYVLAPHLCAAASEIPLSDEDHLIFGPAALGVLDELVERGLLRRRTTGWFWTSRDRAVDLADIRGSGGSPVQIVESDTGRLLGTVDEASAHGTVHTGAVHIHRGDTYVVDEFDLEAGVALVSAASPDYSTFARDITDIRIIESLRSRPLGPGELHFGSVEVTRQVVSYLKRRTQTGELLGDDPLDLPPRTLRTRAVWWTLPNSALTELTHPTDPPNDQPNDQGTQARTELPNDQRTQQRIDPPDDRRTDRGTDPRPGQPSNQGTQQRTDQPGDLETRRRTGRRIDRRADKRIDLGGAAHAAEHAAIGLLPLFATCDRWDIGGVSTELHPDTGLLTVFVYDGHDGGAGFAERGYAHATEWLTATRDAIASCECERGCPSCIQSPKCGNGNEPLDKAGALRLLGILLTPYLDPSEPSPDDRHNRPDSGLPSCSSIARAM</sequence>
<dbReference type="InterPro" id="IPR011545">
    <property type="entry name" value="DEAD/DEAH_box_helicase_dom"/>
</dbReference>
<name>A0A5M3XT69_9ACTN</name>
<dbReference type="PROSITE" id="PS51194">
    <property type="entry name" value="HELICASE_CTER"/>
    <property type="match status" value="1"/>
</dbReference>
<accession>A0A5M3XT69</accession>
<evidence type="ECO:0000256" key="2">
    <source>
        <dbReference type="ARBA" id="ARBA00022840"/>
    </source>
</evidence>
<feature type="compositionally biased region" description="Polar residues" evidence="3">
    <location>
        <begin position="666"/>
        <end position="677"/>
    </location>
</feature>
<feature type="compositionally biased region" description="Basic and acidic residues" evidence="3">
    <location>
        <begin position="682"/>
        <end position="696"/>
    </location>
</feature>
<feature type="domain" description="Helicase ATP-binding" evidence="4">
    <location>
        <begin position="21"/>
        <end position="196"/>
    </location>
</feature>
<organism evidence="6 7">
    <name type="scientific">Acrocarpospora pleiomorpha</name>
    <dbReference type="NCBI Taxonomy" id="90975"/>
    <lineage>
        <taxon>Bacteria</taxon>
        <taxon>Bacillati</taxon>
        <taxon>Actinomycetota</taxon>
        <taxon>Actinomycetes</taxon>
        <taxon>Streptosporangiales</taxon>
        <taxon>Streptosporangiaceae</taxon>
        <taxon>Acrocarpospora</taxon>
    </lineage>
</organism>
<dbReference type="SMART" id="SM00490">
    <property type="entry name" value="HELICc"/>
    <property type="match status" value="1"/>
</dbReference>
<dbReference type="GO" id="GO:0003676">
    <property type="term" value="F:nucleic acid binding"/>
    <property type="evidence" value="ECO:0007669"/>
    <property type="project" value="InterPro"/>
</dbReference>
<evidence type="ECO:0008006" key="8">
    <source>
        <dbReference type="Google" id="ProtNLM"/>
    </source>
</evidence>
<keyword evidence="7" id="KW-1185">Reference proteome</keyword>
<dbReference type="GO" id="GO:0043138">
    <property type="term" value="F:3'-5' DNA helicase activity"/>
    <property type="evidence" value="ECO:0007669"/>
    <property type="project" value="TreeGrafter"/>
</dbReference>
<dbReference type="CDD" id="cd18797">
    <property type="entry name" value="SF2_C_Hrq"/>
    <property type="match status" value="1"/>
</dbReference>
<feature type="region of interest" description="Disordered" evidence="3">
    <location>
        <begin position="819"/>
        <end position="845"/>
    </location>
</feature>
<dbReference type="Gene3D" id="3.40.50.300">
    <property type="entry name" value="P-loop containing nucleotide triphosphate hydrolases"/>
    <property type="match status" value="2"/>
</dbReference>
<dbReference type="Proteomes" id="UP000377595">
    <property type="component" value="Unassembled WGS sequence"/>
</dbReference>
<evidence type="ECO:0000256" key="3">
    <source>
        <dbReference type="SAM" id="MobiDB-lite"/>
    </source>
</evidence>
<dbReference type="InterPro" id="IPR027417">
    <property type="entry name" value="P-loop_NTPase"/>
</dbReference>
<evidence type="ECO:0000313" key="6">
    <source>
        <dbReference type="EMBL" id="GES24425.1"/>
    </source>
</evidence>
<dbReference type="InterPro" id="IPR055227">
    <property type="entry name" value="HRQ1_WHD"/>
</dbReference>
<dbReference type="PANTHER" id="PTHR47957">
    <property type="entry name" value="ATP-DEPENDENT HELICASE HRQ1"/>
    <property type="match status" value="1"/>
</dbReference>
<dbReference type="InterPro" id="IPR022307">
    <property type="entry name" value="Helicase_put_actinobac"/>
</dbReference>
<keyword evidence="2" id="KW-0067">ATP-binding</keyword>
<keyword evidence="1" id="KW-0547">Nucleotide-binding</keyword>
<dbReference type="NCBIfam" id="TIGR03817">
    <property type="entry name" value="DECH_helic"/>
    <property type="match status" value="1"/>
</dbReference>
<dbReference type="AlphaFoldDB" id="A0A5M3XT69"/>
<dbReference type="Pfam" id="PF00271">
    <property type="entry name" value="Helicase_C"/>
    <property type="match status" value="1"/>
</dbReference>
<evidence type="ECO:0000259" key="5">
    <source>
        <dbReference type="PROSITE" id="PS51194"/>
    </source>
</evidence>
<dbReference type="PANTHER" id="PTHR47957:SF3">
    <property type="entry name" value="ATP-DEPENDENT HELICASE HRQ1"/>
    <property type="match status" value="1"/>
</dbReference>
<feature type="domain" description="Helicase C-terminal" evidence="5">
    <location>
        <begin position="237"/>
        <end position="410"/>
    </location>
</feature>
<dbReference type="InterPro" id="IPR014001">
    <property type="entry name" value="Helicase_ATP-bd"/>
</dbReference>
<comment type="caution">
    <text evidence="6">The sequence shown here is derived from an EMBL/GenBank/DDBJ whole genome shotgun (WGS) entry which is preliminary data.</text>
</comment>
<reference evidence="6 7" key="1">
    <citation type="submission" date="2019-10" db="EMBL/GenBank/DDBJ databases">
        <title>Whole genome shotgun sequence of Acrocarpospora pleiomorpha NBRC 16267.</title>
        <authorList>
            <person name="Ichikawa N."/>
            <person name="Kimura A."/>
            <person name="Kitahashi Y."/>
            <person name="Komaki H."/>
            <person name="Oguchi A."/>
        </authorList>
    </citation>
    <scope>NUCLEOTIDE SEQUENCE [LARGE SCALE GENOMIC DNA]</scope>
    <source>
        <strain evidence="6 7">NBRC 16267</strain>
    </source>
</reference>
<evidence type="ECO:0000313" key="7">
    <source>
        <dbReference type="Proteomes" id="UP000377595"/>
    </source>
</evidence>
<dbReference type="GO" id="GO:0006289">
    <property type="term" value="P:nucleotide-excision repair"/>
    <property type="evidence" value="ECO:0007669"/>
    <property type="project" value="TreeGrafter"/>
</dbReference>
<dbReference type="InterPro" id="IPR001650">
    <property type="entry name" value="Helicase_C-like"/>
</dbReference>
<protein>
    <recommendedName>
        <fullName evidence="8">Helicase</fullName>
    </recommendedName>
</protein>
<dbReference type="SMART" id="SM00487">
    <property type="entry name" value="DEXDc"/>
    <property type="match status" value="1"/>
</dbReference>
<dbReference type="GO" id="GO:0036297">
    <property type="term" value="P:interstrand cross-link repair"/>
    <property type="evidence" value="ECO:0007669"/>
    <property type="project" value="TreeGrafter"/>
</dbReference>
<dbReference type="InterPro" id="IPR018973">
    <property type="entry name" value="MZB"/>
</dbReference>